<feature type="signal peptide" evidence="2">
    <location>
        <begin position="1"/>
        <end position="26"/>
    </location>
</feature>
<dbReference type="InterPro" id="IPR009003">
    <property type="entry name" value="Peptidase_S1_PA"/>
</dbReference>
<feature type="compositionally biased region" description="Basic residues" evidence="1">
    <location>
        <begin position="280"/>
        <end position="294"/>
    </location>
</feature>
<dbReference type="Proteomes" id="UP000676565">
    <property type="component" value="Unassembled WGS sequence"/>
</dbReference>
<evidence type="ECO:0000256" key="2">
    <source>
        <dbReference type="SAM" id="SignalP"/>
    </source>
</evidence>
<comment type="caution">
    <text evidence="3">The sequence shown here is derived from an EMBL/GenBank/DDBJ whole genome shotgun (WGS) entry which is preliminary data.</text>
</comment>
<feature type="region of interest" description="Disordered" evidence="1">
    <location>
        <begin position="278"/>
        <end position="327"/>
    </location>
</feature>
<dbReference type="PANTHER" id="PTHR43019">
    <property type="entry name" value="SERINE ENDOPROTEASE DEGS"/>
    <property type="match status" value="1"/>
</dbReference>
<dbReference type="Pfam" id="PF13365">
    <property type="entry name" value="Trypsin_2"/>
    <property type="match status" value="1"/>
</dbReference>
<dbReference type="PANTHER" id="PTHR43019:SF23">
    <property type="entry name" value="PROTEASE DO-LIKE 5, CHLOROPLASTIC"/>
    <property type="match status" value="1"/>
</dbReference>
<gene>
    <name evidence="3" type="ORF">J8F10_15240</name>
</gene>
<name>A0ABS5BSA4_9BACT</name>
<dbReference type="SUPFAM" id="SSF50494">
    <property type="entry name" value="Trypsin-like serine proteases"/>
    <property type="match status" value="1"/>
</dbReference>
<keyword evidence="4" id="KW-1185">Reference proteome</keyword>
<sequence length="345" mass="37230">MRPRLMTGTTVRRAFLPVVFVTFAFAAPAPAQQLRTEAPREPKYIDDDEMYKQFYDKLEELAKAGKLLAHDKLVARMKSGPAKVATTKPGDKVLAPEDVYKAAVRSVFIVGSVYPDKDGNWESGTYATAWVAAADGVLVTNWHVFEDLKPDEVFGAADRDGNVYPVTDFIGGDKTADIAVFRIAAKGLTPLPVASGHAEVGSWVGVISHPGDLFYLYTQGTVTRYSTNTNEDGKTEKWMGISAEYASGSSGAPVLSKYGAVVGMAALTLSLDAGDDGKNPARRIRALKVPKKGASRADDKKGDKKDDKPKDPAKPEPHPKGSTLQMVVKMVVPGSTVLKWIGKQE</sequence>
<evidence type="ECO:0000313" key="3">
    <source>
        <dbReference type="EMBL" id="MBP3956627.1"/>
    </source>
</evidence>
<protein>
    <submittedName>
        <fullName evidence="3">Trypsin-like peptidase domain-containing protein</fullName>
    </submittedName>
</protein>
<proteinExistence type="predicted"/>
<dbReference type="PRINTS" id="PR00834">
    <property type="entry name" value="PROTEASES2C"/>
</dbReference>
<dbReference type="InterPro" id="IPR001940">
    <property type="entry name" value="Peptidase_S1C"/>
</dbReference>
<reference evidence="3 4" key="1">
    <citation type="submission" date="2021-04" db="EMBL/GenBank/DDBJ databases">
        <authorList>
            <person name="Ivanova A."/>
        </authorList>
    </citation>
    <scope>NUCLEOTIDE SEQUENCE [LARGE SCALE GENOMIC DNA]</scope>
    <source>
        <strain evidence="3 4">G18</strain>
    </source>
</reference>
<evidence type="ECO:0000313" key="4">
    <source>
        <dbReference type="Proteomes" id="UP000676565"/>
    </source>
</evidence>
<accession>A0ABS5BSA4</accession>
<feature type="chain" id="PRO_5046778483" evidence="2">
    <location>
        <begin position="27"/>
        <end position="345"/>
    </location>
</feature>
<dbReference type="InterPro" id="IPR043504">
    <property type="entry name" value="Peptidase_S1_PA_chymotrypsin"/>
</dbReference>
<keyword evidence="2" id="KW-0732">Signal</keyword>
<dbReference type="Gene3D" id="2.40.10.10">
    <property type="entry name" value="Trypsin-like serine proteases"/>
    <property type="match status" value="2"/>
</dbReference>
<dbReference type="RefSeq" id="WP_210654925.1">
    <property type="nucleotide sequence ID" value="NZ_JAGKQQ010000001.1"/>
</dbReference>
<feature type="compositionally biased region" description="Basic and acidic residues" evidence="1">
    <location>
        <begin position="295"/>
        <end position="319"/>
    </location>
</feature>
<dbReference type="EMBL" id="JAGKQQ010000001">
    <property type="protein sequence ID" value="MBP3956627.1"/>
    <property type="molecule type" value="Genomic_DNA"/>
</dbReference>
<evidence type="ECO:0000256" key="1">
    <source>
        <dbReference type="SAM" id="MobiDB-lite"/>
    </source>
</evidence>
<organism evidence="3 4">
    <name type="scientific">Gemmata palustris</name>
    <dbReference type="NCBI Taxonomy" id="2822762"/>
    <lineage>
        <taxon>Bacteria</taxon>
        <taxon>Pseudomonadati</taxon>
        <taxon>Planctomycetota</taxon>
        <taxon>Planctomycetia</taxon>
        <taxon>Gemmatales</taxon>
        <taxon>Gemmataceae</taxon>
        <taxon>Gemmata</taxon>
    </lineage>
</organism>